<sequence>MPDPTPAVPVSLERYITIHGHFYQPPRENPWLETVETQDSAAPYHDWNERITAECYAPNGASRIVNRENQIIRIINNYARISFNFGPTLLSWLEENAPRAYKHILEADLRSQARFGGHGSAMAQVYNHIIMPLANTRDRITQIRWGIADFESRFGRKPEGMWLAETAVDSESLELLAQHGIRFTVLAPSQCARVRPLAERPARKVKPDAATDDGTKPLVVEPWQETPNGSVDTTRAYTVRLKSGRSIAIFFYDGQRSRAIAFDGLLNSGDEFANRLMGGFRAEPAQPDGAHRGQLVHVATDGESYGHHHRYGEMALSYALRLIEQRGEAKLTNYAQFLDKFPPRYEAAIVENTSWSCFHGVERWRSDCGCNGGRPGWNQKWRAPLRDALDWLRDSVAPLSEKLAKGLFADFWEARNAYIEVVLARGEVSSGHVNTPVPNADAFLDSHSLHPLNHAERISALKLMEMQRHALLMYTSCGWFFDDISGIETVQIIAYAGRLVQLAEEVFGPEATGLEAGFVERLRAAKSNDPQAIDGAEIYLCKVKTERVGLEEVAAHYAISSVFSNYPEEARLFGYVVRRLDVESLGTGRGRLSIGRALVSSTITGESEQVTYAALHFGDQNITAAVKRSLAGSNGSLDPAVGDREKAEHEALLDGVRAAVRRADIPAVIRLFDHHFGETDYSITSLFNDEERRILKIILDPTLNEIETTFSAIYERHASLLQFLSEVGMPKPAELTLAAGSFINSGLRHSLEADPIEDDRIALLLGRAKDIKIALDEPLLSYVASQRIKASMVALHKHPSRARELDEALRVAQALHTFPFEIRLWQAQNIWYEIMEVSHNRSLSIAAQDFASWQARFNALGRHLGIAVDELVVEDDGASPEIQPDLALRRS</sequence>
<dbReference type="AlphaFoldDB" id="A0A2Z5FVZ0"/>
<dbReference type="KEGG" id="abas:ACPOL_1655"/>
<name>A0A2Z5FVZ0_9BACT</name>
<evidence type="ECO:0000259" key="3">
    <source>
        <dbReference type="Pfam" id="PF03065"/>
    </source>
</evidence>
<dbReference type="GO" id="GO:0003824">
    <property type="term" value="F:catalytic activity"/>
    <property type="evidence" value="ECO:0007669"/>
    <property type="project" value="InterPro"/>
</dbReference>
<dbReference type="PANTHER" id="PTHR36306">
    <property type="entry name" value="ALPHA-AMYLASE-RELATED-RELATED"/>
    <property type="match status" value="1"/>
</dbReference>
<gene>
    <name evidence="4" type="ORF">ACPOL_1655</name>
</gene>
<accession>A0A2Z5FVZ0</accession>
<reference evidence="4 5" key="1">
    <citation type="journal article" date="2018" name="Front. Microbiol.">
        <title>Hydrolytic Capabilities as a Key to Environmental Success: Chitinolytic and Cellulolytic Acidobacteria From Acidic Sub-arctic Soils and Boreal Peatlands.</title>
        <authorList>
            <person name="Belova S.E."/>
            <person name="Ravin N.V."/>
            <person name="Pankratov T.A."/>
            <person name="Rakitin A.L."/>
            <person name="Ivanova A.A."/>
            <person name="Beletsky A.V."/>
            <person name="Mardanov A.V."/>
            <person name="Sinninghe Damste J.S."/>
            <person name="Dedysh S.N."/>
        </authorList>
    </citation>
    <scope>NUCLEOTIDE SEQUENCE [LARGE SCALE GENOMIC DNA]</scope>
    <source>
        <strain evidence="4 5">SBC82</strain>
    </source>
</reference>
<dbReference type="SUPFAM" id="SSF88713">
    <property type="entry name" value="Glycoside hydrolase/deacetylase"/>
    <property type="match status" value="1"/>
</dbReference>
<dbReference type="InterPro" id="IPR021923">
    <property type="entry name" value="DUF3536"/>
</dbReference>
<dbReference type="InterPro" id="IPR052046">
    <property type="entry name" value="GH57_Enzymes"/>
</dbReference>
<dbReference type="Proteomes" id="UP000253606">
    <property type="component" value="Chromosome"/>
</dbReference>
<evidence type="ECO:0000256" key="2">
    <source>
        <dbReference type="ARBA" id="ARBA00023277"/>
    </source>
</evidence>
<comment type="similarity">
    <text evidence="1">Belongs to the glycosyl hydrolase 57 family.</text>
</comment>
<dbReference type="InterPro" id="IPR011330">
    <property type="entry name" value="Glyco_hydro/deAcase_b/a-brl"/>
</dbReference>
<keyword evidence="2" id="KW-0119">Carbohydrate metabolism</keyword>
<feature type="domain" description="Glycoside hydrolase family 57 N-terminal" evidence="3">
    <location>
        <begin position="118"/>
        <end position="346"/>
    </location>
</feature>
<dbReference type="OrthoDB" id="9757977at2"/>
<keyword evidence="5" id="KW-1185">Reference proteome</keyword>
<dbReference type="PANTHER" id="PTHR36306:SF3">
    <property type="entry name" value="GLYCOSIDE HYDROLASE FAMILY 57"/>
    <property type="match status" value="1"/>
</dbReference>
<protein>
    <submittedName>
        <fullName evidence="4">Alpha-amylase/alpha-mannosidase</fullName>
    </submittedName>
</protein>
<evidence type="ECO:0000256" key="1">
    <source>
        <dbReference type="ARBA" id="ARBA00006821"/>
    </source>
</evidence>
<dbReference type="Pfam" id="PF12055">
    <property type="entry name" value="DUF3536"/>
    <property type="match status" value="1"/>
</dbReference>
<dbReference type="EMBL" id="CP030840">
    <property type="protein sequence ID" value="AXC11001.1"/>
    <property type="molecule type" value="Genomic_DNA"/>
</dbReference>
<evidence type="ECO:0000313" key="5">
    <source>
        <dbReference type="Proteomes" id="UP000253606"/>
    </source>
</evidence>
<dbReference type="RefSeq" id="WP_114206521.1">
    <property type="nucleotide sequence ID" value="NZ_CP030840.1"/>
</dbReference>
<dbReference type="Pfam" id="PF03065">
    <property type="entry name" value="Glyco_hydro_57"/>
    <property type="match status" value="1"/>
</dbReference>
<proteinExistence type="inferred from homology"/>
<dbReference type="InterPro" id="IPR004300">
    <property type="entry name" value="Glyco_hydro_57_N"/>
</dbReference>
<dbReference type="Gene3D" id="3.20.110.20">
    <property type="match status" value="1"/>
</dbReference>
<dbReference type="GO" id="GO:0005975">
    <property type="term" value="P:carbohydrate metabolic process"/>
    <property type="evidence" value="ECO:0007669"/>
    <property type="project" value="InterPro"/>
</dbReference>
<organism evidence="4 5">
    <name type="scientific">Acidisarcina polymorpha</name>
    <dbReference type="NCBI Taxonomy" id="2211140"/>
    <lineage>
        <taxon>Bacteria</taxon>
        <taxon>Pseudomonadati</taxon>
        <taxon>Acidobacteriota</taxon>
        <taxon>Terriglobia</taxon>
        <taxon>Terriglobales</taxon>
        <taxon>Acidobacteriaceae</taxon>
        <taxon>Acidisarcina</taxon>
    </lineage>
</organism>
<evidence type="ECO:0000313" key="4">
    <source>
        <dbReference type="EMBL" id="AXC11001.1"/>
    </source>
</evidence>
<dbReference type="CDD" id="cd10797">
    <property type="entry name" value="GH57N_APU_like_1"/>
    <property type="match status" value="1"/>
</dbReference>